<dbReference type="GO" id="GO:0016020">
    <property type="term" value="C:membrane"/>
    <property type="evidence" value="ECO:0007669"/>
    <property type="project" value="UniProtKB-SubCell"/>
</dbReference>
<feature type="transmembrane region" description="Helical" evidence="7">
    <location>
        <begin position="145"/>
        <end position="163"/>
    </location>
</feature>
<keyword evidence="3 7" id="KW-0812">Transmembrane</keyword>
<feature type="transmembrane region" description="Helical" evidence="7">
    <location>
        <begin position="417"/>
        <end position="443"/>
    </location>
</feature>
<evidence type="ECO:0000256" key="2">
    <source>
        <dbReference type="ARBA" id="ARBA00022448"/>
    </source>
</evidence>
<keyword evidence="2" id="KW-0813">Transport</keyword>
<evidence type="ECO:0000259" key="8">
    <source>
        <dbReference type="PROSITE" id="PS50850"/>
    </source>
</evidence>
<evidence type="ECO:0000256" key="6">
    <source>
        <dbReference type="SAM" id="MobiDB-lite"/>
    </source>
</evidence>
<feature type="transmembrane region" description="Helical" evidence="7">
    <location>
        <begin position="272"/>
        <end position="291"/>
    </location>
</feature>
<keyword evidence="5 7" id="KW-0472">Membrane</keyword>
<comment type="subcellular location">
    <subcellularLocation>
        <location evidence="1">Membrane</location>
        <topology evidence="1">Multi-pass membrane protein</topology>
    </subcellularLocation>
</comment>
<dbReference type="Pfam" id="PF07690">
    <property type="entry name" value="MFS_1"/>
    <property type="match status" value="2"/>
</dbReference>
<feature type="transmembrane region" description="Helical" evidence="7">
    <location>
        <begin position="209"/>
        <end position="227"/>
    </location>
</feature>
<feature type="region of interest" description="Disordered" evidence="6">
    <location>
        <begin position="534"/>
        <end position="580"/>
    </location>
</feature>
<feature type="transmembrane region" description="Helical" evidence="7">
    <location>
        <begin position="327"/>
        <end position="352"/>
    </location>
</feature>
<feature type="transmembrane region" description="Helical" evidence="7">
    <location>
        <begin position="239"/>
        <end position="260"/>
    </location>
</feature>
<dbReference type="OrthoDB" id="5086884at2759"/>
<name>A0A9P6D012_9AGAR</name>
<evidence type="ECO:0000256" key="7">
    <source>
        <dbReference type="SAM" id="Phobius"/>
    </source>
</evidence>
<dbReference type="InterPro" id="IPR020846">
    <property type="entry name" value="MFS_dom"/>
</dbReference>
<feature type="compositionally biased region" description="Basic and acidic residues" evidence="6">
    <location>
        <begin position="539"/>
        <end position="565"/>
    </location>
</feature>
<feature type="transmembrane region" description="Helical" evidence="7">
    <location>
        <begin position="45"/>
        <end position="66"/>
    </location>
</feature>
<feature type="transmembrane region" description="Helical" evidence="7">
    <location>
        <begin position="390"/>
        <end position="411"/>
    </location>
</feature>
<reference evidence="9" key="1">
    <citation type="submission" date="2020-11" db="EMBL/GenBank/DDBJ databases">
        <authorList>
            <consortium name="DOE Joint Genome Institute"/>
            <person name="Ahrendt S."/>
            <person name="Riley R."/>
            <person name="Andreopoulos W."/>
            <person name="Labutti K."/>
            <person name="Pangilinan J."/>
            <person name="Ruiz-Duenas F.J."/>
            <person name="Barrasa J.M."/>
            <person name="Sanchez-Garcia M."/>
            <person name="Camarero S."/>
            <person name="Miyauchi S."/>
            <person name="Serrano A."/>
            <person name="Linde D."/>
            <person name="Babiker R."/>
            <person name="Drula E."/>
            <person name="Ayuso-Fernandez I."/>
            <person name="Pacheco R."/>
            <person name="Padilla G."/>
            <person name="Ferreira P."/>
            <person name="Barriuso J."/>
            <person name="Kellner H."/>
            <person name="Castanera R."/>
            <person name="Alfaro M."/>
            <person name="Ramirez L."/>
            <person name="Pisabarro A.G."/>
            <person name="Kuo A."/>
            <person name="Tritt A."/>
            <person name="Lipzen A."/>
            <person name="He G."/>
            <person name="Yan M."/>
            <person name="Ng V."/>
            <person name="Cullen D."/>
            <person name="Martin F."/>
            <person name="Rosso M.-N."/>
            <person name="Henrissat B."/>
            <person name="Hibbett D."/>
            <person name="Martinez A.T."/>
            <person name="Grigoriev I.V."/>
        </authorList>
    </citation>
    <scope>NUCLEOTIDE SEQUENCE</scope>
    <source>
        <strain evidence="9">CIRM-BRFM 674</strain>
    </source>
</reference>
<feature type="transmembrane region" description="Helical" evidence="7">
    <location>
        <begin position="116"/>
        <end position="139"/>
    </location>
</feature>
<accession>A0A9P6D012</accession>
<dbReference type="InterPro" id="IPR011701">
    <property type="entry name" value="MFS"/>
</dbReference>
<feature type="region of interest" description="Disordered" evidence="6">
    <location>
        <begin position="1"/>
        <end position="33"/>
    </location>
</feature>
<feature type="transmembrane region" description="Helical" evidence="7">
    <location>
        <begin position="455"/>
        <end position="477"/>
    </location>
</feature>
<dbReference type="PROSITE" id="PS50850">
    <property type="entry name" value="MFS"/>
    <property type="match status" value="1"/>
</dbReference>
<dbReference type="SUPFAM" id="SSF103473">
    <property type="entry name" value="MFS general substrate transporter"/>
    <property type="match status" value="2"/>
</dbReference>
<gene>
    <name evidence="9" type="ORF">BDN70DRAFT_895417</name>
</gene>
<evidence type="ECO:0000256" key="1">
    <source>
        <dbReference type="ARBA" id="ARBA00004141"/>
    </source>
</evidence>
<dbReference type="InterPro" id="IPR036259">
    <property type="entry name" value="MFS_trans_sf"/>
</dbReference>
<dbReference type="EMBL" id="MU155225">
    <property type="protein sequence ID" value="KAF9478869.1"/>
    <property type="molecule type" value="Genomic_DNA"/>
</dbReference>
<feature type="transmembrane region" description="Helical" evidence="7">
    <location>
        <begin position="358"/>
        <end position="383"/>
    </location>
</feature>
<evidence type="ECO:0000256" key="3">
    <source>
        <dbReference type="ARBA" id="ARBA00022692"/>
    </source>
</evidence>
<dbReference type="Proteomes" id="UP000807469">
    <property type="component" value="Unassembled WGS sequence"/>
</dbReference>
<dbReference type="PANTHER" id="PTHR42718:SF9">
    <property type="entry name" value="MAJOR FACILITATOR SUPERFAMILY MULTIDRUG TRANSPORTER MFSC"/>
    <property type="match status" value="1"/>
</dbReference>
<feature type="domain" description="Major facilitator superfamily (MFS) profile" evidence="8">
    <location>
        <begin position="50"/>
        <end position="520"/>
    </location>
</feature>
<feature type="transmembrane region" description="Helical" evidence="7">
    <location>
        <begin position="497"/>
        <end position="524"/>
    </location>
</feature>
<feature type="compositionally biased region" description="Low complexity" evidence="6">
    <location>
        <begin position="24"/>
        <end position="33"/>
    </location>
</feature>
<feature type="compositionally biased region" description="Basic and acidic residues" evidence="6">
    <location>
        <begin position="9"/>
        <end position="19"/>
    </location>
</feature>
<sequence length="594" mass="63668">MSSSTLTSPEEKLGMETRETTVNSTSRLPSRIPSPLPQLKGRSTLSAVIIVITATSAMIINNANTTAMSIALPTMQKEWNLGPSQLQWPVSAYSLSSGCLYLVLGRLADLYGRKKIFCAGCLMMSVFSLACGFAPNILALDILRAFQGVGAAAAIPAAIGILAHSFPPSRARSLAFATFAAGAPIGAAIGTTAGGVLTQFTSKTWRSSFYLITAVTVLCFVGGLVYFDKDVPSGEVDKRVDWIGVLLVTAGLVLIVFVLGDGEFAPKAWRTPYIIICIVLGIVFLAMFIYWQYHLEKVQATPGAPYSLLTPPPLMKLSLWTRGNGRFSAMMVIAFMTWSAFISWTFWVQLYYQDFEDYTPILVVIRLLPMFVSGIVCNLFVGFMAARVPVVFLLSSGAFCTAIGCLLFAVIDPSTTYWAFGFPASVVAVVGADFVFAAGTLFISRIALPHEQSVAGGLFSTMTQLGTAFGVTVTTIVSNSVSARKNEVGGIVMYRTAQWTAFAFGIVATLVGIVFFRGVGVVGVHVRKDAISRSTNGTDEEKGRSGAEVAVNEKQHVDASVRTSEEDGPETPETIVIEAFADKDRDADKSGVAF</sequence>
<evidence type="ECO:0000256" key="5">
    <source>
        <dbReference type="ARBA" id="ARBA00023136"/>
    </source>
</evidence>
<keyword evidence="4 7" id="KW-1133">Transmembrane helix</keyword>
<dbReference type="Gene3D" id="1.20.1250.20">
    <property type="entry name" value="MFS general substrate transporter like domains"/>
    <property type="match status" value="1"/>
</dbReference>
<evidence type="ECO:0000313" key="9">
    <source>
        <dbReference type="EMBL" id="KAF9478869.1"/>
    </source>
</evidence>
<protein>
    <submittedName>
        <fullName evidence="9">MFS general substrate transporter</fullName>
    </submittedName>
</protein>
<comment type="caution">
    <text evidence="9">The sequence shown here is derived from an EMBL/GenBank/DDBJ whole genome shotgun (WGS) entry which is preliminary data.</text>
</comment>
<evidence type="ECO:0000313" key="10">
    <source>
        <dbReference type="Proteomes" id="UP000807469"/>
    </source>
</evidence>
<dbReference type="PROSITE" id="PS00216">
    <property type="entry name" value="SUGAR_TRANSPORT_1"/>
    <property type="match status" value="1"/>
</dbReference>
<keyword evidence="10" id="KW-1185">Reference proteome</keyword>
<dbReference type="PANTHER" id="PTHR42718">
    <property type="entry name" value="MAJOR FACILITATOR SUPERFAMILY MULTIDRUG TRANSPORTER MFSC"/>
    <property type="match status" value="1"/>
</dbReference>
<proteinExistence type="predicted"/>
<dbReference type="InterPro" id="IPR005829">
    <property type="entry name" value="Sugar_transporter_CS"/>
</dbReference>
<dbReference type="GO" id="GO:0022857">
    <property type="term" value="F:transmembrane transporter activity"/>
    <property type="evidence" value="ECO:0007669"/>
    <property type="project" value="InterPro"/>
</dbReference>
<feature type="transmembrane region" description="Helical" evidence="7">
    <location>
        <begin position="86"/>
        <end position="104"/>
    </location>
</feature>
<evidence type="ECO:0000256" key="4">
    <source>
        <dbReference type="ARBA" id="ARBA00022989"/>
    </source>
</evidence>
<dbReference type="AlphaFoldDB" id="A0A9P6D012"/>
<feature type="transmembrane region" description="Helical" evidence="7">
    <location>
        <begin position="175"/>
        <end position="197"/>
    </location>
</feature>
<organism evidence="9 10">
    <name type="scientific">Pholiota conissans</name>
    <dbReference type="NCBI Taxonomy" id="109636"/>
    <lineage>
        <taxon>Eukaryota</taxon>
        <taxon>Fungi</taxon>
        <taxon>Dikarya</taxon>
        <taxon>Basidiomycota</taxon>
        <taxon>Agaricomycotina</taxon>
        <taxon>Agaricomycetes</taxon>
        <taxon>Agaricomycetidae</taxon>
        <taxon>Agaricales</taxon>
        <taxon>Agaricineae</taxon>
        <taxon>Strophariaceae</taxon>
        <taxon>Pholiota</taxon>
    </lineage>
</organism>
<dbReference type="Gene3D" id="1.20.1720.10">
    <property type="entry name" value="Multidrug resistance protein D"/>
    <property type="match status" value="1"/>
</dbReference>